<evidence type="ECO:0000313" key="2">
    <source>
        <dbReference type="Proteomes" id="UP001239111"/>
    </source>
</evidence>
<dbReference type="EMBL" id="CM056741">
    <property type="protein sequence ID" value="KAJ8683583.1"/>
    <property type="molecule type" value="Genomic_DNA"/>
</dbReference>
<comment type="caution">
    <text evidence="1">The sequence shown here is derived from an EMBL/GenBank/DDBJ whole genome shotgun (WGS) entry which is preliminary data.</text>
</comment>
<name>A0ACC2PKJ8_9HYME</name>
<evidence type="ECO:0000313" key="1">
    <source>
        <dbReference type="EMBL" id="KAJ8683583.1"/>
    </source>
</evidence>
<organism evidence="1 2">
    <name type="scientific">Eretmocerus hayati</name>
    <dbReference type="NCBI Taxonomy" id="131215"/>
    <lineage>
        <taxon>Eukaryota</taxon>
        <taxon>Metazoa</taxon>
        <taxon>Ecdysozoa</taxon>
        <taxon>Arthropoda</taxon>
        <taxon>Hexapoda</taxon>
        <taxon>Insecta</taxon>
        <taxon>Pterygota</taxon>
        <taxon>Neoptera</taxon>
        <taxon>Endopterygota</taxon>
        <taxon>Hymenoptera</taxon>
        <taxon>Apocrita</taxon>
        <taxon>Proctotrupomorpha</taxon>
        <taxon>Chalcidoidea</taxon>
        <taxon>Aphelinidae</taxon>
        <taxon>Aphelininae</taxon>
        <taxon>Eretmocerus</taxon>
    </lineage>
</organism>
<sequence length="421" mass="46101">MTVLRMTSPLTPASSMSPRSSEQQPQSASTSPIIIGAQSTRPQSQRLSFSVAALLADDKKDKLRSTNITSSQIHNLQNRNFGVAATTAAQVYQNHIRQASISPSPTDLSCTSVGSISVKSTRDMMIVQNHQSNRTCGEMSPGHNTINIIRKPLDSPASSSHCDNEVNSPRGCSEIDDDDGGSLVDVEEMPEVARINNTTTIPCSVGTVPAPLRPTPAYVGGFSALAGLSGVHAAAAAALHPALWSGHQAGFFPSHFSHHAPLNENGEPAKLKCNLRKHKPNRKPRTPFTTQQLVALEKKFNERQYLSVAERAEFSSSLHLTETQVKIWFQNRRAKAKRLQEAEIEKLRMSTMRQHHPALYGSHPSLLAASAAAAAALYSPVGIELYQDVDFFEACFVYIKFILRTRCLLKCVMYRMIDGER</sequence>
<reference evidence="1" key="1">
    <citation type="submission" date="2023-04" db="EMBL/GenBank/DDBJ databases">
        <title>A chromosome-level genome assembly of the parasitoid wasp Eretmocerus hayati.</title>
        <authorList>
            <person name="Zhong Y."/>
            <person name="Liu S."/>
            <person name="Liu Y."/>
        </authorList>
    </citation>
    <scope>NUCLEOTIDE SEQUENCE</scope>
    <source>
        <strain evidence="1">ZJU_SS_LIU_2023</strain>
    </source>
</reference>
<gene>
    <name evidence="1" type="ORF">QAD02_019375</name>
</gene>
<accession>A0ACC2PKJ8</accession>
<keyword evidence="2" id="KW-1185">Reference proteome</keyword>
<dbReference type="Proteomes" id="UP001239111">
    <property type="component" value="Chromosome 1"/>
</dbReference>
<protein>
    <submittedName>
        <fullName evidence="1">Uncharacterized protein</fullName>
    </submittedName>
</protein>
<proteinExistence type="predicted"/>